<dbReference type="Proteomes" id="UP000281549">
    <property type="component" value="Unassembled WGS sequence"/>
</dbReference>
<gene>
    <name evidence="2" type="ORF">O9G_005032</name>
    <name evidence="3" type="ORF">ROZALSC1DRAFT_30915</name>
</gene>
<proteinExistence type="predicted"/>
<evidence type="ECO:0000313" key="3">
    <source>
        <dbReference type="EMBL" id="RKP17255.1"/>
    </source>
</evidence>
<reference evidence="2 4" key="1">
    <citation type="journal article" date="2013" name="Curr. Biol.">
        <title>Shared signatures of parasitism and phylogenomics unite Cryptomycota and microsporidia.</title>
        <authorList>
            <person name="James T.Y."/>
            <person name="Pelin A."/>
            <person name="Bonen L."/>
            <person name="Ahrendt S."/>
            <person name="Sain D."/>
            <person name="Corradi N."/>
            <person name="Stajich J.E."/>
        </authorList>
    </citation>
    <scope>NUCLEOTIDE SEQUENCE [LARGE SCALE GENOMIC DNA]</scope>
    <source>
        <strain evidence="2">CSF55</strain>
        <strain evidence="2">CSF55</strain>
    </source>
</reference>
<dbReference type="AlphaFoldDB" id="A0A075ARZ1"/>
<evidence type="ECO:0000313" key="4">
    <source>
        <dbReference type="Proteomes" id="UP000030755"/>
    </source>
</evidence>
<feature type="transmembrane region" description="Helical" evidence="1">
    <location>
        <begin position="51"/>
        <end position="75"/>
    </location>
</feature>
<evidence type="ECO:0000313" key="2">
    <source>
        <dbReference type="EMBL" id="EPZ33036.1"/>
    </source>
</evidence>
<evidence type="ECO:0000313" key="5">
    <source>
        <dbReference type="Proteomes" id="UP000281549"/>
    </source>
</evidence>
<feature type="transmembrane region" description="Helical" evidence="1">
    <location>
        <begin position="141"/>
        <end position="160"/>
    </location>
</feature>
<dbReference type="HOGENOM" id="CLU_1125079_0_0_1"/>
<accession>A0A075ARZ1</accession>
<keyword evidence="4" id="KW-1185">Reference proteome</keyword>
<keyword evidence="1" id="KW-0472">Membrane</keyword>
<dbReference type="EMBL" id="KE561084">
    <property type="protein sequence ID" value="EPZ33036.1"/>
    <property type="molecule type" value="Genomic_DNA"/>
</dbReference>
<dbReference type="Proteomes" id="UP000030755">
    <property type="component" value="Unassembled WGS sequence"/>
</dbReference>
<evidence type="ECO:0000256" key="1">
    <source>
        <dbReference type="SAM" id="Phobius"/>
    </source>
</evidence>
<dbReference type="OrthoDB" id="10630462at2759"/>
<name>A0A075ARZ1_ROZAC</name>
<organism evidence="2 4">
    <name type="scientific">Rozella allomycis (strain CSF55)</name>
    <dbReference type="NCBI Taxonomy" id="988480"/>
    <lineage>
        <taxon>Eukaryota</taxon>
        <taxon>Fungi</taxon>
        <taxon>Fungi incertae sedis</taxon>
        <taxon>Cryptomycota</taxon>
        <taxon>Cryptomycota incertae sedis</taxon>
        <taxon>Rozella</taxon>
    </lineage>
</organism>
<feature type="transmembrane region" description="Helical" evidence="1">
    <location>
        <begin position="166"/>
        <end position="186"/>
    </location>
</feature>
<reference evidence="5" key="2">
    <citation type="journal article" date="2018" name="Nat. Microbiol.">
        <title>Leveraging single-cell genomics to expand the fungal tree of life.</title>
        <authorList>
            <person name="Ahrendt S.R."/>
            <person name="Quandt C.A."/>
            <person name="Ciobanu D."/>
            <person name="Clum A."/>
            <person name="Salamov A."/>
            <person name="Andreopoulos B."/>
            <person name="Cheng J.F."/>
            <person name="Woyke T."/>
            <person name="Pelin A."/>
            <person name="Henrissat B."/>
            <person name="Reynolds N.K."/>
            <person name="Benny G.L."/>
            <person name="Smith M.E."/>
            <person name="James T.Y."/>
            <person name="Grigoriev I.V."/>
        </authorList>
    </citation>
    <scope>NUCLEOTIDE SEQUENCE [LARGE SCALE GENOMIC DNA]</scope>
    <source>
        <strain evidence="5">CSF55</strain>
    </source>
</reference>
<sequence length="247" mass="27907">MGFVFNDYPPYRDRTDKIGRSQFIVGFVIMLCIIVSVRSHMIITEERRRHIMLGINFVLSGLIVGFSISVVYTHFYREFETDPALKKAYFSALSSSNMIQTIFTSLMVIGNTLLVLFYIGHKVYERSGYFAYLTRSDTAKLGLIISIEQLIQIITMALAYTETISITKSYVHSTTITFVLFSLFFYNSTFVDVKGAIKANNESRTTENIESSIGKSLTSSINALMRKANGSKTFDETKKSASTINNQ</sequence>
<reference evidence="3" key="3">
    <citation type="submission" date="2018-08" db="EMBL/GenBank/DDBJ databases">
        <title>Leveraging single-cell genomics to expand the Fungal Tree of Life.</title>
        <authorList>
            <consortium name="DOE Joint Genome Institute"/>
            <person name="Ahrendt S.R."/>
            <person name="Quandt C.A."/>
            <person name="Ciobanu D."/>
            <person name="Clum A."/>
            <person name="Salamov A."/>
            <person name="Andreopoulos B."/>
            <person name="Cheng J.-F."/>
            <person name="Woyke T."/>
            <person name="Pelin A."/>
            <person name="Henrissat B."/>
            <person name="Reynolds N."/>
            <person name="Benny G.L."/>
            <person name="Smith M.E."/>
            <person name="James T.Y."/>
            <person name="Grigoriev I.V."/>
        </authorList>
    </citation>
    <scope>NUCLEOTIDE SEQUENCE</scope>
    <source>
        <strain evidence="3">CSF55</strain>
    </source>
</reference>
<keyword evidence="1" id="KW-0812">Transmembrane</keyword>
<keyword evidence="1" id="KW-1133">Transmembrane helix</keyword>
<protein>
    <submittedName>
        <fullName evidence="2">Uncharacterized protein</fullName>
    </submittedName>
</protein>
<feature type="transmembrane region" description="Helical" evidence="1">
    <location>
        <begin position="98"/>
        <end position="120"/>
    </location>
</feature>
<dbReference type="EMBL" id="ML005940">
    <property type="protein sequence ID" value="RKP17255.1"/>
    <property type="molecule type" value="Genomic_DNA"/>
</dbReference>
<feature type="transmembrane region" description="Helical" evidence="1">
    <location>
        <begin position="20"/>
        <end position="39"/>
    </location>
</feature>